<dbReference type="Gene3D" id="3.30.1520.10">
    <property type="entry name" value="Phox-like domain"/>
    <property type="match status" value="1"/>
</dbReference>
<evidence type="ECO:0000313" key="3">
    <source>
        <dbReference type="Proteomes" id="UP000000689"/>
    </source>
</evidence>
<dbReference type="InterPro" id="IPR036871">
    <property type="entry name" value="PX_dom_sf"/>
</dbReference>
<dbReference type="GeneID" id="11494138"/>
<dbReference type="OMA" id="THKEYTS"/>
<dbReference type="HOGENOM" id="CLU_614058_0_0_1"/>
<evidence type="ECO:0008006" key="4">
    <source>
        <dbReference type="Google" id="ProtNLM"/>
    </source>
</evidence>
<dbReference type="KEGG" id="ndi:NDAI_0J00660"/>
<evidence type="ECO:0000256" key="1">
    <source>
        <dbReference type="SAM" id="Coils"/>
    </source>
</evidence>
<keyword evidence="3" id="KW-1185">Reference proteome</keyword>
<dbReference type="GO" id="GO:0035091">
    <property type="term" value="F:phosphatidylinositol binding"/>
    <property type="evidence" value="ECO:0007669"/>
    <property type="project" value="InterPro"/>
</dbReference>
<keyword evidence="1" id="KW-0175">Coiled coil</keyword>
<gene>
    <name evidence="2" type="primary">NDAI0J00660</name>
    <name evidence="2" type="ordered locus">NDAI_0J00660</name>
</gene>
<dbReference type="EMBL" id="HE580276">
    <property type="protein sequence ID" value="CCD26958.1"/>
    <property type="molecule type" value="Genomic_DNA"/>
</dbReference>
<dbReference type="AlphaFoldDB" id="G0WGN0"/>
<dbReference type="SUPFAM" id="SSF64268">
    <property type="entry name" value="PX domain"/>
    <property type="match status" value="1"/>
</dbReference>
<dbReference type="eggNOG" id="ENOG502S1BA">
    <property type="taxonomic scope" value="Eukaryota"/>
</dbReference>
<proteinExistence type="predicted"/>
<name>G0WGN0_NAUDC</name>
<evidence type="ECO:0000313" key="2">
    <source>
        <dbReference type="EMBL" id="CCD26958.1"/>
    </source>
</evidence>
<organism evidence="2 3">
    <name type="scientific">Naumovozyma dairenensis (strain ATCC 10597 / BCRC 20456 / CBS 421 / NBRC 0211 / NRRL Y-12639)</name>
    <name type="common">Saccharomyces dairenensis</name>
    <dbReference type="NCBI Taxonomy" id="1071378"/>
    <lineage>
        <taxon>Eukaryota</taxon>
        <taxon>Fungi</taxon>
        <taxon>Dikarya</taxon>
        <taxon>Ascomycota</taxon>
        <taxon>Saccharomycotina</taxon>
        <taxon>Saccharomycetes</taxon>
        <taxon>Saccharomycetales</taxon>
        <taxon>Saccharomycetaceae</taxon>
        <taxon>Naumovozyma</taxon>
    </lineage>
</organism>
<dbReference type="Proteomes" id="UP000000689">
    <property type="component" value="Chromosome 10"/>
</dbReference>
<sequence>MVSILHHFNSYSSFGIKGQDVHRSKTQNVQRSLSISSPIFSEKEKHNTYSSLNSLMNSPKNSLLFYNIISNIELENKNTNTIQFIPQGTLVQLISHDSNRNECHVKLVKDVGTFTISFDYLEENSQLNYTLKTLENTNNDITKKPYSISNFTPPTSPSTIGSSVFSAASLQRGASSSSIDTNMTQYEKMRHIDPKIRRRNQIIESCEIISIKYEESKDKRIKYEIKYTDLHGKEKTIEKYYQDFYQLHLKLLSVCSQDGGADELNKFHNLPLPIDMKKSCWASKQMLIIRQLQMNEYLQTLSIFMTESCLEKEALLVFITIFNNWLLDNDLNEIEKDLEEIKEQINTIKLKTLFHGDYYVIKCKEDDILKLDNLKRLIIERIKHKLSEEKRFLLENSPADSFGNFCRLTAKIDGWYIVSLSEEETYQRVISNFKQTREKLIIEISV</sequence>
<feature type="coiled-coil region" evidence="1">
    <location>
        <begin position="324"/>
        <end position="351"/>
    </location>
</feature>
<reference evidence="2 3" key="1">
    <citation type="journal article" date="2011" name="Proc. Natl. Acad. Sci. U.S.A.">
        <title>Evolutionary erosion of yeast sex chromosomes by mating-type switching accidents.</title>
        <authorList>
            <person name="Gordon J.L."/>
            <person name="Armisen D."/>
            <person name="Proux-Wera E."/>
            <person name="Oheigeartaigh S.S."/>
            <person name="Byrne K.P."/>
            <person name="Wolfe K.H."/>
        </authorList>
    </citation>
    <scope>NUCLEOTIDE SEQUENCE [LARGE SCALE GENOMIC DNA]</scope>
    <source>
        <strain evidence="3">ATCC 10597 / BCRC 20456 / CBS 421 / NBRC 0211 / NRRL Y-12639</strain>
    </source>
</reference>
<dbReference type="OrthoDB" id="4064232at2759"/>
<accession>G0WGN0</accession>
<protein>
    <recommendedName>
        <fullName evidence="4">PX domain-containing protein</fullName>
    </recommendedName>
</protein>
<dbReference type="RefSeq" id="XP_003672201.1">
    <property type="nucleotide sequence ID" value="XM_003672153.1"/>
</dbReference>